<keyword evidence="2" id="KW-0812">Transmembrane</keyword>
<gene>
    <name evidence="4" type="ORF">V1264_024531</name>
</gene>
<feature type="transmembrane region" description="Helical" evidence="2">
    <location>
        <begin position="21"/>
        <end position="40"/>
    </location>
</feature>
<feature type="region of interest" description="Disordered" evidence="1">
    <location>
        <begin position="56"/>
        <end position="101"/>
    </location>
</feature>
<dbReference type="InterPro" id="IPR052942">
    <property type="entry name" value="LPS_cholinephosphotransferase"/>
</dbReference>
<accession>A0AAN9AM98</accession>
<organism evidence="4 5">
    <name type="scientific">Littorina saxatilis</name>
    <dbReference type="NCBI Taxonomy" id="31220"/>
    <lineage>
        <taxon>Eukaryota</taxon>
        <taxon>Metazoa</taxon>
        <taxon>Spiralia</taxon>
        <taxon>Lophotrochozoa</taxon>
        <taxon>Mollusca</taxon>
        <taxon>Gastropoda</taxon>
        <taxon>Caenogastropoda</taxon>
        <taxon>Littorinimorpha</taxon>
        <taxon>Littorinoidea</taxon>
        <taxon>Littorinidae</taxon>
        <taxon>Littorina</taxon>
    </lineage>
</organism>
<evidence type="ECO:0000256" key="2">
    <source>
        <dbReference type="SAM" id="Phobius"/>
    </source>
</evidence>
<dbReference type="InterPro" id="IPR007074">
    <property type="entry name" value="LicD/FKTN/FKRP_NTP_transf"/>
</dbReference>
<proteinExistence type="predicted"/>
<name>A0AAN9AM98_9CAEN</name>
<feature type="domain" description="LicD/FKTN/FKRP nucleotidyltransferase" evidence="3">
    <location>
        <begin position="141"/>
        <end position="176"/>
    </location>
</feature>
<comment type="caution">
    <text evidence="4">The sequence shown here is derived from an EMBL/GenBank/DDBJ whole genome shotgun (WGS) entry which is preliminary data.</text>
</comment>
<keyword evidence="2" id="KW-1133">Transmembrane helix</keyword>
<evidence type="ECO:0000256" key="1">
    <source>
        <dbReference type="SAM" id="MobiDB-lite"/>
    </source>
</evidence>
<evidence type="ECO:0000259" key="3">
    <source>
        <dbReference type="Pfam" id="PF04991"/>
    </source>
</evidence>
<dbReference type="GO" id="GO:0009100">
    <property type="term" value="P:glycoprotein metabolic process"/>
    <property type="evidence" value="ECO:0007669"/>
    <property type="project" value="UniProtKB-ARBA"/>
</dbReference>
<protein>
    <recommendedName>
        <fullName evidence="3">LicD/FKTN/FKRP nucleotidyltransferase domain-containing protein</fullName>
    </recommendedName>
</protein>
<reference evidence="4 5" key="1">
    <citation type="submission" date="2024-02" db="EMBL/GenBank/DDBJ databases">
        <title>Chromosome-scale genome assembly of the rough periwinkle Littorina saxatilis.</title>
        <authorList>
            <person name="De Jode A."/>
            <person name="Faria R."/>
            <person name="Formenti G."/>
            <person name="Sims Y."/>
            <person name="Smith T.P."/>
            <person name="Tracey A."/>
            <person name="Wood J.M.D."/>
            <person name="Zagrodzka Z.B."/>
            <person name="Johannesson K."/>
            <person name="Butlin R.K."/>
            <person name="Leder E.H."/>
        </authorList>
    </citation>
    <scope>NUCLEOTIDE SEQUENCE [LARGE SCALE GENOMIC DNA]</scope>
    <source>
        <strain evidence="4">Snail1</strain>
        <tissue evidence="4">Muscle</tissue>
    </source>
</reference>
<evidence type="ECO:0000313" key="4">
    <source>
        <dbReference type="EMBL" id="KAK7089459.1"/>
    </source>
</evidence>
<dbReference type="AlphaFoldDB" id="A0AAN9AM98"/>
<evidence type="ECO:0000313" key="5">
    <source>
        <dbReference type="Proteomes" id="UP001374579"/>
    </source>
</evidence>
<keyword evidence="2" id="KW-0472">Membrane</keyword>
<dbReference type="Proteomes" id="UP001374579">
    <property type="component" value="Unassembled WGS sequence"/>
</dbReference>
<dbReference type="PANTHER" id="PTHR43404">
    <property type="entry name" value="LIPOPOLYSACCHARIDE CHOLINEPHOSPHOTRANSFERASE LICD"/>
    <property type="match status" value="1"/>
</dbReference>
<dbReference type="PANTHER" id="PTHR43404:SF2">
    <property type="entry name" value="LIPOPOLYSACCHARIDE CHOLINEPHOSPHOTRANSFERASE LICD"/>
    <property type="match status" value="1"/>
</dbReference>
<feature type="compositionally biased region" description="Polar residues" evidence="1">
    <location>
        <begin position="56"/>
        <end position="95"/>
    </location>
</feature>
<dbReference type="Pfam" id="PF04991">
    <property type="entry name" value="LicD"/>
    <property type="match status" value="1"/>
</dbReference>
<dbReference type="EMBL" id="JBAMIC010001561">
    <property type="protein sequence ID" value="KAK7089459.1"/>
    <property type="molecule type" value="Genomic_DNA"/>
</dbReference>
<keyword evidence="5" id="KW-1185">Reference proteome</keyword>
<sequence>MMKPLLKIVRWFRCLHRVSHILLFVCLFSALNVLSYHYLYKPLSAPRIVRQKGSLTSQRGSLTSQKGSLTSQKGSLTSQKGSLTSQQGSLTSAPTSPEPDCGHIPFNATDKKLEPFKPVLTGEFLCGLLETTDAFLHEMTKANISVFMYGGTLIGSWRHHGFVPWDDDIDFAVPIDKQKIILPLLKGLHPPFVLDMSSSMRWKMFKSTGSASIPPYSWRFPFLDINFYHRNATHVWDNDQRIFSSYIYPRDWILPLTTRPFHGRWWPAPRDVEKALTLNYQIDTCYTGYYSHRLEKVKARTAVRTVPCSGLQGALPLVKRVVTASGCNETLYLGDRVLEHHWFDNSKCARGYW</sequence>